<evidence type="ECO:0000313" key="10">
    <source>
        <dbReference type="Proteomes" id="UP001233172"/>
    </source>
</evidence>
<keyword evidence="3" id="KW-0560">Oxidoreductase</keyword>
<evidence type="ECO:0000259" key="8">
    <source>
        <dbReference type="Pfam" id="PF07732"/>
    </source>
</evidence>
<dbReference type="CDD" id="cd13884">
    <property type="entry name" value="CuRO_2_tcLCC_insect_like"/>
    <property type="match status" value="1"/>
</dbReference>
<dbReference type="Gene3D" id="2.60.40.420">
    <property type="entry name" value="Cupredoxins - blue copper proteins"/>
    <property type="match status" value="3"/>
</dbReference>
<feature type="domain" description="Plastocyanin-like" evidence="8">
    <location>
        <begin position="85"/>
        <end position="188"/>
    </location>
</feature>
<keyword evidence="4" id="KW-0186">Copper</keyword>
<dbReference type="GO" id="GO:0005507">
    <property type="term" value="F:copper ion binding"/>
    <property type="evidence" value="ECO:0007669"/>
    <property type="project" value="InterPro"/>
</dbReference>
<dbReference type="InterPro" id="IPR011707">
    <property type="entry name" value="Cu-oxidase-like_N"/>
</dbReference>
<comment type="similarity">
    <text evidence="1">Belongs to the multicopper oxidase family.</text>
</comment>
<dbReference type="Proteomes" id="UP001233172">
    <property type="component" value="Unassembled WGS sequence"/>
</dbReference>
<keyword evidence="5" id="KW-0732">Signal</keyword>
<evidence type="ECO:0000256" key="3">
    <source>
        <dbReference type="ARBA" id="ARBA00023002"/>
    </source>
</evidence>
<feature type="domain" description="Plastocyanin-like" evidence="6">
    <location>
        <begin position="199"/>
        <end position="364"/>
    </location>
</feature>
<reference evidence="9" key="1">
    <citation type="journal article" date="2023" name="PLoS Negl. Trop. Dis.">
        <title>A genome sequence for Biomphalaria pfeifferi, the major vector snail for the human-infecting parasite Schistosoma mansoni.</title>
        <authorList>
            <person name="Bu L."/>
            <person name="Lu L."/>
            <person name="Laidemitt M.R."/>
            <person name="Zhang S.M."/>
            <person name="Mutuku M."/>
            <person name="Mkoji G."/>
            <person name="Steinauer M."/>
            <person name="Loker E.S."/>
        </authorList>
    </citation>
    <scope>NUCLEOTIDE SEQUENCE</scope>
    <source>
        <strain evidence="9">KasaAsao</strain>
    </source>
</reference>
<evidence type="ECO:0000256" key="1">
    <source>
        <dbReference type="ARBA" id="ARBA00010609"/>
    </source>
</evidence>
<evidence type="ECO:0000259" key="6">
    <source>
        <dbReference type="Pfam" id="PF00394"/>
    </source>
</evidence>
<dbReference type="InterPro" id="IPR045087">
    <property type="entry name" value="Cu-oxidase_fam"/>
</dbReference>
<dbReference type="PROSITE" id="PS00079">
    <property type="entry name" value="MULTICOPPER_OXIDASE1"/>
    <property type="match status" value="2"/>
</dbReference>
<evidence type="ECO:0000256" key="5">
    <source>
        <dbReference type="SAM" id="SignalP"/>
    </source>
</evidence>
<feature type="signal peptide" evidence="5">
    <location>
        <begin position="1"/>
        <end position="17"/>
    </location>
</feature>
<evidence type="ECO:0000259" key="7">
    <source>
        <dbReference type="Pfam" id="PF07731"/>
    </source>
</evidence>
<name>A0AAD8BCE4_BIOPF</name>
<comment type="caution">
    <text evidence="9">The sequence shown here is derived from an EMBL/GenBank/DDBJ whole genome shotgun (WGS) entry which is preliminary data.</text>
</comment>
<evidence type="ECO:0000256" key="4">
    <source>
        <dbReference type="ARBA" id="ARBA00023008"/>
    </source>
</evidence>
<dbReference type="Pfam" id="PF00394">
    <property type="entry name" value="Cu-oxidase"/>
    <property type="match status" value="1"/>
</dbReference>
<dbReference type="PANTHER" id="PTHR11709:SF394">
    <property type="entry name" value="FI03373P-RELATED"/>
    <property type="match status" value="1"/>
</dbReference>
<feature type="domain" description="Plastocyanin-like" evidence="7">
    <location>
        <begin position="466"/>
        <end position="619"/>
    </location>
</feature>
<keyword evidence="2" id="KW-0479">Metal-binding</keyword>
<dbReference type="InterPro" id="IPR002355">
    <property type="entry name" value="Cu_oxidase_Cu_BS"/>
</dbReference>
<organism evidence="9 10">
    <name type="scientific">Biomphalaria pfeifferi</name>
    <name type="common">Bloodfluke planorb</name>
    <name type="synonym">Freshwater snail</name>
    <dbReference type="NCBI Taxonomy" id="112525"/>
    <lineage>
        <taxon>Eukaryota</taxon>
        <taxon>Metazoa</taxon>
        <taxon>Spiralia</taxon>
        <taxon>Lophotrochozoa</taxon>
        <taxon>Mollusca</taxon>
        <taxon>Gastropoda</taxon>
        <taxon>Heterobranchia</taxon>
        <taxon>Euthyneura</taxon>
        <taxon>Panpulmonata</taxon>
        <taxon>Hygrophila</taxon>
        <taxon>Lymnaeoidea</taxon>
        <taxon>Planorbidae</taxon>
        <taxon>Biomphalaria</taxon>
    </lineage>
</organism>
<dbReference type="GO" id="GO:0016491">
    <property type="term" value="F:oxidoreductase activity"/>
    <property type="evidence" value="ECO:0007669"/>
    <property type="project" value="UniProtKB-KW"/>
</dbReference>
<dbReference type="Pfam" id="PF07731">
    <property type="entry name" value="Cu-oxidase_2"/>
    <property type="match status" value="1"/>
</dbReference>
<feature type="chain" id="PRO_5041969046" evidence="5">
    <location>
        <begin position="18"/>
        <end position="663"/>
    </location>
</feature>
<dbReference type="PROSITE" id="PS00080">
    <property type="entry name" value="MULTICOPPER_OXIDASE2"/>
    <property type="match status" value="1"/>
</dbReference>
<dbReference type="GO" id="GO:0006826">
    <property type="term" value="P:iron ion transport"/>
    <property type="evidence" value="ECO:0007669"/>
    <property type="project" value="TreeGrafter"/>
</dbReference>
<dbReference type="PANTHER" id="PTHR11709">
    <property type="entry name" value="MULTI-COPPER OXIDASE"/>
    <property type="match status" value="1"/>
</dbReference>
<proteinExistence type="inferred from homology"/>
<evidence type="ECO:0000313" key="9">
    <source>
        <dbReference type="EMBL" id="KAK0051851.1"/>
    </source>
</evidence>
<dbReference type="Pfam" id="PF07732">
    <property type="entry name" value="Cu-oxidase_3"/>
    <property type="match status" value="1"/>
</dbReference>
<evidence type="ECO:0000256" key="2">
    <source>
        <dbReference type="ARBA" id="ARBA00022723"/>
    </source>
</evidence>
<dbReference type="InterPro" id="IPR033138">
    <property type="entry name" value="Cu_oxidase_CS"/>
</dbReference>
<keyword evidence="10" id="KW-1185">Reference proteome</keyword>
<accession>A0AAD8BCE4</accession>
<dbReference type="SUPFAM" id="SSF49503">
    <property type="entry name" value="Cupredoxins"/>
    <property type="match status" value="3"/>
</dbReference>
<gene>
    <name evidence="9" type="ORF">Bpfe_018621</name>
</gene>
<sequence length="663" mass="74271">MVSGLLLVCLFWSVCWGLREQWCNFQDTDCHITLIVDYGMTMMDGKKLVKAIDGQLFHYDIEVTFNSTPVSSDDVITADGYFEPRLVMAFNGTIPGPALHVRGGQRVHLHVHNRMMHETTSVHIHGQHQTGSPFSDGVPFVTQCPILPGQQFDQTFIANPEGSFFYHSHSGPQMTNGLYGPLIVHPRSRSKDVEDKEFILMFHDWNHEWDSTMMAAKMRWGFYTMGEKHQTSKTLANIHYSGFIFQSGLINGKGRFFDNSGSHNGAPLSLFTVTKGTKYRFRLFHPGDVYPFRVSIDGHNLLVVSSDGADLVPFEVESVIVHPGERIDVVITCNQTTDNYWIRGQTLEVEHSHVAEAILNYEGAPNDREPTTKRSQCIQELPCRVFNCPFLYYPLGSFTECINFDQVRSVKSQRLQPTNGKPIVEYFMNFAFPGHGETPGSVNGRSFVDFPMAPLVQPHDPRSSCSREDCGNNKICHCPYSVSFSEGDLVQLVFVNMGAGRGWDHPIHLHGHSFQVVKIGFPVYNQSSGEFLNENADIDCGQGEKGAESFCNDAKWANRSWSLDGIPDMELAHPPVKDTVVVPSGGYVVTRIKANNPGLWVIHCHINLHMNDGMLALLNESFTMWPEPPSGFPRCHNFIAMASDVIDIGTCDHLAVDDEISCC</sequence>
<protein>
    <submittedName>
        <fullName evidence="9">Laccase-2</fullName>
    </submittedName>
</protein>
<dbReference type="CDD" id="cd13905">
    <property type="entry name" value="CuRO_3_tcLLC2_insect_like"/>
    <property type="match status" value="1"/>
</dbReference>
<dbReference type="InterPro" id="IPR008972">
    <property type="entry name" value="Cupredoxin"/>
</dbReference>
<dbReference type="AlphaFoldDB" id="A0AAD8BCE4"/>
<dbReference type="FunFam" id="2.60.40.420:FF:000045">
    <property type="entry name" value="Laccase 2"/>
    <property type="match status" value="1"/>
</dbReference>
<reference evidence="9" key="2">
    <citation type="submission" date="2023-04" db="EMBL/GenBank/DDBJ databases">
        <authorList>
            <person name="Bu L."/>
            <person name="Lu L."/>
            <person name="Laidemitt M.R."/>
            <person name="Zhang S.M."/>
            <person name="Mutuku M."/>
            <person name="Mkoji G."/>
            <person name="Steinauer M."/>
            <person name="Loker E.S."/>
        </authorList>
    </citation>
    <scope>NUCLEOTIDE SEQUENCE</scope>
    <source>
        <strain evidence="9">KasaAsao</strain>
        <tissue evidence="9">Whole Snail</tissue>
    </source>
</reference>
<dbReference type="InterPro" id="IPR001117">
    <property type="entry name" value="Cu-oxidase_2nd"/>
</dbReference>
<dbReference type="InterPro" id="IPR011706">
    <property type="entry name" value="Cu-oxidase_C"/>
</dbReference>
<dbReference type="GO" id="GO:0005886">
    <property type="term" value="C:plasma membrane"/>
    <property type="evidence" value="ECO:0007669"/>
    <property type="project" value="TreeGrafter"/>
</dbReference>
<dbReference type="EMBL" id="JASAOG010000099">
    <property type="protein sequence ID" value="KAK0051851.1"/>
    <property type="molecule type" value="Genomic_DNA"/>
</dbReference>